<dbReference type="AlphaFoldDB" id="A0A0N8NSW5"/>
<feature type="domain" description="SUF system FeS cluster assembly SufBD core" evidence="1">
    <location>
        <begin position="105"/>
        <end position="335"/>
    </location>
</feature>
<evidence type="ECO:0000313" key="2">
    <source>
        <dbReference type="EMBL" id="KPU43168.1"/>
    </source>
</evidence>
<organism evidence="2 3">
    <name type="scientific">Oxobacter pfennigii</name>
    <dbReference type="NCBI Taxonomy" id="36849"/>
    <lineage>
        <taxon>Bacteria</taxon>
        <taxon>Bacillati</taxon>
        <taxon>Bacillota</taxon>
        <taxon>Clostridia</taxon>
        <taxon>Eubacteriales</taxon>
        <taxon>Clostridiaceae</taxon>
        <taxon>Oxobacter</taxon>
    </lineage>
</organism>
<dbReference type="OrthoDB" id="9803529at2"/>
<dbReference type="RefSeq" id="WP_054876183.1">
    <property type="nucleotide sequence ID" value="NZ_LKET01000041.1"/>
</dbReference>
<gene>
    <name evidence="2" type="primary">sufB_1</name>
    <name evidence="2" type="ORF">OXPF_31820</name>
</gene>
<proteinExistence type="predicted"/>
<dbReference type="STRING" id="36849.OXPF_31820"/>
<dbReference type="InterPro" id="IPR037284">
    <property type="entry name" value="SUF_FeS_clus_asmbl_SufBD_sf"/>
</dbReference>
<dbReference type="GO" id="GO:0016226">
    <property type="term" value="P:iron-sulfur cluster assembly"/>
    <property type="evidence" value="ECO:0007669"/>
    <property type="project" value="InterPro"/>
</dbReference>
<dbReference type="PANTHER" id="PTHR43575">
    <property type="entry name" value="PROTEIN ABCI7, CHLOROPLASTIC"/>
    <property type="match status" value="1"/>
</dbReference>
<name>A0A0N8NSW5_9CLOT</name>
<dbReference type="InterPro" id="IPR000825">
    <property type="entry name" value="SUF_FeS_clus_asmbl_SufBD_core"/>
</dbReference>
<reference evidence="2 3" key="1">
    <citation type="submission" date="2015-09" db="EMBL/GenBank/DDBJ databases">
        <title>Genome sequence of Oxobacter pfennigii DSM 3222.</title>
        <authorList>
            <person name="Poehlein A."/>
            <person name="Bengelsdorf F.R."/>
            <person name="Schiel-Bengelsdorf B."/>
            <person name="Duerre P."/>
            <person name="Daniel R."/>
        </authorList>
    </citation>
    <scope>NUCLEOTIDE SEQUENCE [LARGE SCALE GENOMIC DNA]</scope>
    <source>
        <strain evidence="2 3">DSM 3222</strain>
    </source>
</reference>
<sequence length="368" mass="40401">MEPLTIKMKRMPVRTWNRSRVNDAEVVLISPEGIWDAGVAGVCTVGQVVIQQNFERLEFEEEDAANLFITDEMRSFIEDHGSRRYFIRIPKGCAEKKPVILTFNMDGENPILVDDIIIDAEEGSSASVILNYESKSNKPVYHYGRTRVIARPDSKVKLIKVQMLDGKAGHTDAIEGIVEAGAQLDVIIAEMGGACPVSSCNLILKEEGAAANLDVIYLGNGERSLDMSYRVEHRGRKTVSKICGKGILMDKSKKVLRDTLDFVSGASGSKGREEESVLMLGPEVKNISVPLLLCGEDDVEGEHAATSGRPDDSILFYLMSRGISEAEAKKLLAQAAFSSIVEKIPDYFIQDKILYTVSNSIEGGGERP</sequence>
<dbReference type="EMBL" id="LKET01000041">
    <property type="protein sequence ID" value="KPU43168.1"/>
    <property type="molecule type" value="Genomic_DNA"/>
</dbReference>
<accession>A0A0N8NSW5</accession>
<evidence type="ECO:0000313" key="3">
    <source>
        <dbReference type="Proteomes" id="UP000050326"/>
    </source>
</evidence>
<protein>
    <submittedName>
        <fullName evidence="2">FeS cluster assembly protein SufB</fullName>
    </submittedName>
</protein>
<dbReference type="PANTHER" id="PTHR43575:SF1">
    <property type="entry name" value="PROTEIN ABCI7, CHLOROPLASTIC"/>
    <property type="match status" value="1"/>
</dbReference>
<comment type="caution">
    <text evidence="2">The sequence shown here is derived from an EMBL/GenBank/DDBJ whole genome shotgun (WGS) entry which is preliminary data.</text>
</comment>
<keyword evidence="3" id="KW-1185">Reference proteome</keyword>
<dbReference type="SUPFAM" id="SSF101960">
    <property type="entry name" value="Stabilizer of iron transporter SufD"/>
    <property type="match status" value="1"/>
</dbReference>
<dbReference type="Proteomes" id="UP000050326">
    <property type="component" value="Unassembled WGS sequence"/>
</dbReference>
<dbReference type="InterPro" id="IPR055346">
    <property type="entry name" value="Fe-S_cluster_assembly_SufBD"/>
</dbReference>
<dbReference type="Pfam" id="PF01458">
    <property type="entry name" value="SUFBD_core"/>
    <property type="match status" value="1"/>
</dbReference>
<evidence type="ECO:0000259" key="1">
    <source>
        <dbReference type="Pfam" id="PF01458"/>
    </source>
</evidence>